<dbReference type="AlphaFoldDB" id="A0A090AGZ4"/>
<organism evidence="3 4">
    <name type="scientific">Thioploca ingrica</name>
    <dbReference type="NCBI Taxonomy" id="40754"/>
    <lineage>
        <taxon>Bacteria</taxon>
        <taxon>Pseudomonadati</taxon>
        <taxon>Pseudomonadota</taxon>
        <taxon>Gammaproteobacteria</taxon>
        <taxon>Thiotrichales</taxon>
        <taxon>Thiotrichaceae</taxon>
        <taxon>Thioploca</taxon>
    </lineage>
</organism>
<dbReference type="SUPFAM" id="SSF102405">
    <property type="entry name" value="MCP/YpsA-like"/>
    <property type="match status" value="1"/>
</dbReference>
<dbReference type="InterPro" id="IPR057666">
    <property type="entry name" value="DrpA_SLOG"/>
</dbReference>
<dbReference type="GO" id="GO:0009294">
    <property type="term" value="P:DNA-mediated transformation"/>
    <property type="evidence" value="ECO:0007669"/>
    <property type="project" value="InterPro"/>
</dbReference>
<sequence>MNNLDHLLSLDTQATLLLCGHFGKKTAIYIEPLTPSEYAWLAQQLQAQNIRPADLLDTASTLRIKHFEQHKTVTAERLVALLMRGGALTLAVETWTHKGLWVISRSDKTYPLRLKKQLGQLAPPIFYGVGPAHLLQKGGLAVVGSREVDEDITEFTKLIAKKSAQQGITILSGGDRGVDSEAMSTALIHGGTAVGVLSDSLARMSLVGKYREALREDRLVLISPFDPQVGFNIGNAMACNKYIYALSDWALVVNSEHQEDGTWMGASENLTAGWVPLLVRQAQSMSLGNQSLLNQGGIALDKPTLQAMTDLRQQLTHLSKTFNKLANNAIPPTANIALKPVITDCEQPLHQPIDLFEIVWPYLEQQLSTEKTEPELAEILNLHPLQLRLWLKRALEMGKIKKLTKPARYINVNVSHGTQCALFD</sequence>
<evidence type="ECO:0000256" key="1">
    <source>
        <dbReference type="ARBA" id="ARBA00006525"/>
    </source>
</evidence>
<dbReference type="HOGENOM" id="CLU_043668_0_0_6"/>
<name>A0A090AGZ4_9GAMM</name>
<protein>
    <submittedName>
        <fullName evidence="3">Transporter</fullName>
    </submittedName>
</protein>
<dbReference type="InterPro" id="IPR003488">
    <property type="entry name" value="DprA"/>
</dbReference>
<dbReference type="PANTHER" id="PTHR43022:SF1">
    <property type="entry name" value="PROTEIN SMF"/>
    <property type="match status" value="1"/>
</dbReference>
<keyword evidence="4" id="KW-1185">Reference proteome</keyword>
<dbReference type="OrthoDB" id="9785707at2"/>
<proteinExistence type="inferred from homology"/>
<dbReference type="PANTHER" id="PTHR43022">
    <property type="entry name" value="PROTEIN SMF"/>
    <property type="match status" value="1"/>
</dbReference>
<feature type="domain" description="Smf/DprA SLOG" evidence="2">
    <location>
        <begin position="102"/>
        <end position="297"/>
    </location>
</feature>
<dbReference type="STRING" id="40754.THII_0220"/>
<dbReference type="KEGG" id="tig:THII_0220"/>
<reference evidence="3 4" key="1">
    <citation type="journal article" date="2014" name="ISME J.">
        <title>Ecophysiology of Thioploca ingrica as revealed by the complete genome sequence supplemented with proteomic evidence.</title>
        <authorList>
            <person name="Kojima H."/>
            <person name="Ogura Y."/>
            <person name="Yamamoto N."/>
            <person name="Togashi T."/>
            <person name="Mori H."/>
            <person name="Watanabe T."/>
            <person name="Nemoto F."/>
            <person name="Kurokawa K."/>
            <person name="Hayashi T."/>
            <person name="Fukui M."/>
        </authorList>
    </citation>
    <scope>NUCLEOTIDE SEQUENCE [LARGE SCALE GENOMIC DNA]</scope>
</reference>
<evidence type="ECO:0000259" key="2">
    <source>
        <dbReference type="Pfam" id="PF02481"/>
    </source>
</evidence>
<evidence type="ECO:0000313" key="3">
    <source>
        <dbReference type="EMBL" id="BAP54517.1"/>
    </source>
</evidence>
<comment type="similarity">
    <text evidence="1">Belongs to the DprA/Smf family.</text>
</comment>
<dbReference type="Pfam" id="PF02481">
    <property type="entry name" value="DNA_processg_A"/>
    <property type="match status" value="1"/>
</dbReference>
<accession>A0A090AGZ4</accession>
<dbReference type="Proteomes" id="UP000031623">
    <property type="component" value="Chromosome"/>
</dbReference>
<dbReference type="Gene3D" id="3.40.50.450">
    <property type="match status" value="1"/>
</dbReference>
<gene>
    <name evidence="3" type="ORF">THII_0220</name>
</gene>
<evidence type="ECO:0000313" key="4">
    <source>
        <dbReference type="Proteomes" id="UP000031623"/>
    </source>
</evidence>
<dbReference type="EMBL" id="AP014633">
    <property type="protein sequence ID" value="BAP54517.1"/>
    <property type="molecule type" value="Genomic_DNA"/>
</dbReference>